<dbReference type="AlphaFoldDB" id="A0A9P7DCE3"/>
<evidence type="ECO:0000313" key="1">
    <source>
        <dbReference type="EMBL" id="KAG1786714.1"/>
    </source>
</evidence>
<dbReference type="SUPFAM" id="SSF52047">
    <property type="entry name" value="RNI-like"/>
    <property type="match status" value="1"/>
</dbReference>
<comment type="caution">
    <text evidence="1">The sequence shown here is derived from an EMBL/GenBank/DDBJ whole genome shotgun (WGS) entry which is preliminary data.</text>
</comment>
<protein>
    <submittedName>
        <fullName evidence="1">Uncharacterized protein</fullName>
    </submittedName>
</protein>
<sequence>MLRRCSVSEVQLDMKYIGARCPDMEEFTVHEDSNRAQLSETLHSCKRLRRLQCPPFDSAAWMHLSTIPTLLEVKIYTPHTIHYPLDNLDFATFLHLTTLSLSGAIEAASAVTIIQHFKFPSLKEFGIQILCFKELRTLRLSVHRAIYLEDDLLFDAMTTWPHIHTLSLGWHSCPATLTFRGLFAVLRLCPQLQDLQVSIDTRNIVIEPEVESFQHISLRNLTVDSCELETVNVEVVARIIYSMLPAVDQVCSNGGVQRLWHNFVNKYLNMLRDKSSSAPGHCITEAALALS</sequence>
<evidence type="ECO:0000313" key="2">
    <source>
        <dbReference type="Proteomes" id="UP000719766"/>
    </source>
</evidence>
<dbReference type="Proteomes" id="UP000719766">
    <property type="component" value="Unassembled WGS sequence"/>
</dbReference>
<organism evidence="1 2">
    <name type="scientific">Suillus plorans</name>
    <dbReference type="NCBI Taxonomy" id="116603"/>
    <lineage>
        <taxon>Eukaryota</taxon>
        <taxon>Fungi</taxon>
        <taxon>Dikarya</taxon>
        <taxon>Basidiomycota</taxon>
        <taxon>Agaricomycotina</taxon>
        <taxon>Agaricomycetes</taxon>
        <taxon>Agaricomycetidae</taxon>
        <taxon>Boletales</taxon>
        <taxon>Suillineae</taxon>
        <taxon>Suillaceae</taxon>
        <taxon>Suillus</taxon>
    </lineage>
</organism>
<accession>A0A9P7DCE3</accession>
<reference evidence="1" key="1">
    <citation type="journal article" date="2020" name="New Phytol.">
        <title>Comparative genomics reveals dynamic genome evolution in host specialist ectomycorrhizal fungi.</title>
        <authorList>
            <person name="Lofgren L.A."/>
            <person name="Nguyen N.H."/>
            <person name="Vilgalys R."/>
            <person name="Ruytinx J."/>
            <person name="Liao H.L."/>
            <person name="Branco S."/>
            <person name="Kuo A."/>
            <person name="LaButti K."/>
            <person name="Lipzen A."/>
            <person name="Andreopoulos W."/>
            <person name="Pangilinan J."/>
            <person name="Riley R."/>
            <person name="Hundley H."/>
            <person name="Na H."/>
            <person name="Barry K."/>
            <person name="Grigoriev I.V."/>
            <person name="Stajich J.E."/>
            <person name="Kennedy P.G."/>
        </authorList>
    </citation>
    <scope>NUCLEOTIDE SEQUENCE</scope>
    <source>
        <strain evidence="1">S12</strain>
    </source>
</reference>
<keyword evidence="2" id="KW-1185">Reference proteome</keyword>
<dbReference type="RefSeq" id="XP_041154129.1">
    <property type="nucleotide sequence ID" value="XM_041309020.1"/>
</dbReference>
<dbReference type="OrthoDB" id="2841072at2759"/>
<dbReference type="InterPro" id="IPR032675">
    <property type="entry name" value="LRR_dom_sf"/>
</dbReference>
<proteinExistence type="predicted"/>
<dbReference type="GeneID" id="64602784"/>
<dbReference type="Gene3D" id="3.80.10.10">
    <property type="entry name" value="Ribonuclease Inhibitor"/>
    <property type="match status" value="1"/>
</dbReference>
<name>A0A9P7DCE3_9AGAM</name>
<gene>
    <name evidence="1" type="ORF">HD556DRAFT_1505352</name>
</gene>
<dbReference type="EMBL" id="JABBWE010000089">
    <property type="protein sequence ID" value="KAG1786714.1"/>
    <property type="molecule type" value="Genomic_DNA"/>
</dbReference>